<evidence type="ECO:0000256" key="2">
    <source>
        <dbReference type="SAM" id="Phobius"/>
    </source>
</evidence>
<keyword evidence="2" id="KW-0472">Membrane</keyword>
<organism evidence="4 5">
    <name type="scientific">Salana multivorans</name>
    <dbReference type="NCBI Taxonomy" id="120377"/>
    <lineage>
        <taxon>Bacteria</taxon>
        <taxon>Bacillati</taxon>
        <taxon>Actinomycetota</taxon>
        <taxon>Actinomycetes</taxon>
        <taxon>Micrococcales</taxon>
        <taxon>Beutenbergiaceae</taxon>
        <taxon>Salana</taxon>
    </lineage>
</organism>
<gene>
    <name evidence="4" type="ORF">EDD28_2139</name>
</gene>
<proteinExistence type="predicted"/>
<keyword evidence="2" id="KW-1133">Transmembrane helix</keyword>
<name>A0A3N2DCM2_9MICO</name>
<dbReference type="Pfam" id="PF13559">
    <property type="entry name" value="DUF4129"/>
    <property type="match status" value="1"/>
</dbReference>
<keyword evidence="5" id="KW-1185">Reference proteome</keyword>
<feature type="region of interest" description="Disordered" evidence="1">
    <location>
        <begin position="62"/>
        <end position="89"/>
    </location>
</feature>
<dbReference type="AlphaFoldDB" id="A0A3N2DCM2"/>
<reference evidence="4 5" key="1">
    <citation type="submission" date="2018-11" db="EMBL/GenBank/DDBJ databases">
        <title>Sequencing the genomes of 1000 actinobacteria strains.</title>
        <authorList>
            <person name="Klenk H.-P."/>
        </authorList>
    </citation>
    <scope>NUCLEOTIDE SEQUENCE [LARGE SCALE GENOMIC DNA]</scope>
    <source>
        <strain evidence="4 5">DSM 13521</strain>
    </source>
</reference>
<feature type="region of interest" description="Disordered" evidence="1">
    <location>
        <begin position="1"/>
        <end position="32"/>
    </location>
</feature>
<keyword evidence="2" id="KW-0812">Transmembrane</keyword>
<dbReference type="EMBL" id="RKHQ01000001">
    <property type="protein sequence ID" value="ROR97539.1"/>
    <property type="molecule type" value="Genomic_DNA"/>
</dbReference>
<evidence type="ECO:0000256" key="1">
    <source>
        <dbReference type="SAM" id="MobiDB-lite"/>
    </source>
</evidence>
<dbReference type="InterPro" id="IPR025403">
    <property type="entry name" value="TgpA-like_C"/>
</dbReference>
<evidence type="ECO:0000259" key="3">
    <source>
        <dbReference type="Pfam" id="PF13559"/>
    </source>
</evidence>
<accession>A0A3N2DCM2</accession>
<dbReference type="RefSeq" id="WP_123739572.1">
    <property type="nucleotide sequence ID" value="NZ_RKHQ01000001.1"/>
</dbReference>
<feature type="transmembrane region" description="Helical" evidence="2">
    <location>
        <begin position="106"/>
        <end position="127"/>
    </location>
</feature>
<protein>
    <submittedName>
        <fullName evidence="4">Uncharacterized protein DUF4129</fullName>
    </submittedName>
</protein>
<dbReference type="Proteomes" id="UP000275356">
    <property type="component" value="Unassembled WGS sequence"/>
</dbReference>
<feature type="compositionally biased region" description="Low complexity" evidence="1">
    <location>
        <begin position="17"/>
        <end position="32"/>
    </location>
</feature>
<dbReference type="OrthoDB" id="5198230at2"/>
<evidence type="ECO:0000313" key="4">
    <source>
        <dbReference type="EMBL" id="ROR97539.1"/>
    </source>
</evidence>
<feature type="domain" description="Protein-glutamine gamma-glutamyltransferase-like C-terminal" evidence="3">
    <location>
        <begin position="184"/>
        <end position="252"/>
    </location>
</feature>
<comment type="caution">
    <text evidence="4">The sequence shown here is derived from an EMBL/GenBank/DDBJ whole genome shotgun (WGS) entry which is preliminary data.</text>
</comment>
<evidence type="ECO:0000313" key="5">
    <source>
        <dbReference type="Proteomes" id="UP000275356"/>
    </source>
</evidence>
<sequence>MSTPTGPPSGSRGVAGTGDAPDPGAPARPGRASTAGRLGWTLLGLLLLAGLGARWRGELGVRPAPPAPSAQQSAPPASPGGVVDPVLPTPSFGQGGDPLVIEVPDWLGPTLVAVAAAVVAAAVILLLRRYLPRRLARYEGEVIETVGRTTDAEATAVPDLTESLTSARGALDRAVAPRDAVVAAWLALEEGAADRHAARSPSQTPTEFTLELLARTHADPAAVEALRRTYLAARFSTAPVTRQQVAVASEALARIEATWRG</sequence>